<dbReference type="SUPFAM" id="SSF103481">
    <property type="entry name" value="Multidrug resistance efflux transporter EmrE"/>
    <property type="match status" value="2"/>
</dbReference>
<protein>
    <submittedName>
        <fullName evidence="3">DMT family transporter</fullName>
    </submittedName>
</protein>
<sequence length="297" mass="31675">MSGLLQLHLGVLLLGGAGLFAKLIDLPALDMIGYRGFLSAAFLALVLYFGKHSLKITSLRDLGIALLVGSLAAVHWVTYFYAIQVTTVATAMLALFTYPMMTVFIEPIFRRTLPDKKDVLLGLAVLLGVAMLFPDLWFGESQLSDEYLIGVGAGLLSALCFALRNVLVQHKFGHYNGGQSMFFQFLITGLLLLPFISVPATDLTADSIWKLVLFSVVFSACAHALFVSAIGHTGAKTAALVACLQPVYGICFAFLILAEAPALATIGGGSIILAAAMYETVSSKKSSKNAQSTVSNK</sequence>
<evidence type="ECO:0000313" key="4">
    <source>
        <dbReference type="Proteomes" id="UP000682739"/>
    </source>
</evidence>
<feature type="transmembrane region" description="Helical" evidence="1">
    <location>
        <begin position="88"/>
        <end position="107"/>
    </location>
</feature>
<evidence type="ECO:0000313" key="3">
    <source>
        <dbReference type="EMBL" id="QTH62687.1"/>
    </source>
</evidence>
<feature type="domain" description="EamA" evidence="2">
    <location>
        <begin position="2"/>
        <end position="132"/>
    </location>
</feature>
<keyword evidence="1" id="KW-0812">Transmembrane</keyword>
<dbReference type="Proteomes" id="UP000682739">
    <property type="component" value="Chromosome"/>
</dbReference>
<evidence type="ECO:0000259" key="2">
    <source>
        <dbReference type="Pfam" id="PF00892"/>
    </source>
</evidence>
<name>A0A975D8Y4_9GAMM</name>
<dbReference type="AlphaFoldDB" id="A0A975D8Y4"/>
<keyword evidence="1" id="KW-0472">Membrane</keyword>
<keyword evidence="4" id="KW-1185">Reference proteome</keyword>
<dbReference type="Pfam" id="PF00892">
    <property type="entry name" value="EamA"/>
    <property type="match status" value="2"/>
</dbReference>
<feature type="transmembrane region" description="Helical" evidence="1">
    <location>
        <begin position="207"/>
        <end position="226"/>
    </location>
</feature>
<dbReference type="RefSeq" id="WP_208830081.1">
    <property type="nucleotide sequence ID" value="NZ_CP072110.1"/>
</dbReference>
<dbReference type="GO" id="GO:0016020">
    <property type="term" value="C:membrane"/>
    <property type="evidence" value="ECO:0007669"/>
    <property type="project" value="InterPro"/>
</dbReference>
<dbReference type="PANTHER" id="PTHR22911">
    <property type="entry name" value="ACYL-MALONYL CONDENSING ENZYME-RELATED"/>
    <property type="match status" value="1"/>
</dbReference>
<feature type="domain" description="EamA" evidence="2">
    <location>
        <begin position="149"/>
        <end position="276"/>
    </location>
</feature>
<feature type="transmembrane region" description="Helical" evidence="1">
    <location>
        <begin position="62"/>
        <end position="82"/>
    </location>
</feature>
<feature type="transmembrane region" description="Helical" evidence="1">
    <location>
        <begin position="238"/>
        <end position="257"/>
    </location>
</feature>
<dbReference type="EMBL" id="CP072110">
    <property type="protein sequence ID" value="QTH62687.1"/>
    <property type="molecule type" value="Genomic_DNA"/>
</dbReference>
<feature type="transmembrane region" description="Helical" evidence="1">
    <location>
        <begin position="263"/>
        <end position="281"/>
    </location>
</feature>
<feature type="transmembrane region" description="Helical" evidence="1">
    <location>
        <begin position="149"/>
        <end position="168"/>
    </location>
</feature>
<dbReference type="PANTHER" id="PTHR22911:SF79">
    <property type="entry name" value="MOBA-LIKE NTP TRANSFERASE DOMAIN-CONTAINING PROTEIN"/>
    <property type="match status" value="1"/>
</dbReference>
<feature type="transmembrane region" description="Helical" evidence="1">
    <location>
        <begin position="31"/>
        <end position="50"/>
    </location>
</feature>
<keyword evidence="1" id="KW-1133">Transmembrane helix</keyword>
<feature type="transmembrane region" description="Helical" evidence="1">
    <location>
        <begin position="180"/>
        <end position="201"/>
    </location>
</feature>
<evidence type="ECO:0000256" key="1">
    <source>
        <dbReference type="SAM" id="Phobius"/>
    </source>
</evidence>
<reference evidence="3" key="1">
    <citation type="submission" date="2021-03" db="EMBL/GenBank/DDBJ databases">
        <title>Description of Psychrosphaera ytuae sp. nov. isolated from deep sea sediment of South China Sea.</title>
        <authorList>
            <person name="Zhang J."/>
            <person name="Xu X.-D."/>
        </authorList>
    </citation>
    <scope>NUCLEOTIDE SEQUENCE</scope>
    <source>
        <strain evidence="3">MTZ26</strain>
    </source>
</reference>
<organism evidence="3 4">
    <name type="scientific">Psychrosphaera ytuae</name>
    <dbReference type="NCBI Taxonomy" id="2820710"/>
    <lineage>
        <taxon>Bacteria</taxon>
        <taxon>Pseudomonadati</taxon>
        <taxon>Pseudomonadota</taxon>
        <taxon>Gammaproteobacteria</taxon>
        <taxon>Alteromonadales</taxon>
        <taxon>Pseudoalteromonadaceae</taxon>
        <taxon>Psychrosphaera</taxon>
    </lineage>
</organism>
<gene>
    <name evidence="3" type="ORF">J1N51_07810</name>
</gene>
<dbReference type="KEGG" id="psym:J1N51_07810"/>
<feature type="transmembrane region" description="Helical" evidence="1">
    <location>
        <begin position="119"/>
        <end position="137"/>
    </location>
</feature>
<dbReference type="InterPro" id="IPR037185">
    <property type="entry name" value="EmrE-like"/>
</dbReference>
<proteinExistence type="predicted"/>
<accession>A0A975D8Y4</accession>
<dbReference type="InterPro" id="IPR000620">
    <property type="entry name" value="EamA_dom"/>
</dbReference>